<protein>
    <recommendedName>
        <fullName evidence="2">DUF6533 domain-containing protein</fullName>
    </recommendedName>
</protein>
<sequence length="212" mass="23732">AIIFYEHTTTFSEEVRLIWGRKLNCVTLLFYVTRWAAFALAISYLLSVFNWHTLPVLIMNSSCKAVQLLFDIFQLMIFISWAAFSGLRIYALEGRNWHLAVIASLIGLGSVGTNLVTFVRPASALNHTFVTVAIACRVCAIASDIIVLLVTWKRTYAMTRAAERVHYRAPLASLMLTNGMSSLICDSSRSHYGRIQAPCTSCMNHVLYAAWG</sequence>
<dbReference type="Proteomes" id="UP000250043">
    <property type="component" value="Unassembled WGS sequence"/>
</dbReference>
<keyword evidence="1" id="KW-0812">Transmembrane</keyword>
<evidence type="ECO:0000313" key="3">
    <source>
        <dbReference type="EMBL" id="OCH85292.1"/>
    </source>
</evidence>
<dbReference type="InterPro" id="IPR045340">
    <property type="entry name" value="DUF6533"/>
</dbReference>
<feature type="domain" description="DUF6533" evidence="2">
    <location>
        <begin position="1"/>
        <end position="38"/>
    </location>
</feature>
<feature type="non-terminal residue" evidence="3">
    <location>
        <position position="212"/>
    </location>
</feature>
<organism evidence="3 4">
    <name type="scientific">Obba rivulosa</name>
    <dbReference type="NCBI Taxonomy" id="1052685"/>
    <lineage>
        <taxon>Eukaryota</taxon>
        <taxon>Fungi</taxon>
        <taxon>Dikarya</taxon>
        <taxon>Basidiomycota</taxon>
        <taxon>Agaricomycotina</taxon>
        <taxon>Agaricomycetes</taxon>
        <taxon>Polyporales</taxon>
        <taxon>Gelatoporiaceae</taxon>
        <taxon>Obba</taxon>
    </lineage>
</organism>
<name>A0A8E2ANL7_9APHY</name>
<reference evidence="3 4" key="1">
    <citation type="submission" date="2016-07" db="EMBL/GenBank/DDBJ databases">
        <title>Draft genome of the white-rot fungus Obba rivulosa 3A-2.</title>
        <authorList>
            <consortium name="DOE Joint Genome Institute"/>
            <person name="Miettinen O."/>
            <person name="Riley R."/>
            <person name="Acob R."/>
            <person name="Barry K."/>
            <person name="Cullen D."/>
            <person name="De Vries R."/>
            <person name="Hainaut M."/>
            <person name="Hatakka A."/>
            <person name="Henrissat B."/>
            <person name="Hilden K."/>
            <person name="Kuo R."/>
            <person name="Labutti K."/>
            <person name="Lipzen A."/>
            <person name="Makela M.R."/>
            <person name="Sandor L."/>
            <person name="Spatafora J.W."/>
            <person name="Grigoriev I.V."/>
            <person name="Hibbett D.S."/>
        </authorList>
    </citation>
    <scope>NUCLEOTIDE SEQUENCE [LARGE SCALE GENOMIC DNA]</scope>
    <source>
        <strain evidence="3 4">3A-2</strain>
    </source>
</reference>
<gene>
    <name evidence="3" type="ORF">OBBRIDRAFT_740147</name>
</gene>
<keyword evidence="1" id="KW-0472">Membrane</keyword>
<feature type="transmembrane region" description="Helical" evidence="1">
    <location>
        <begin position="128"/>
        <end position="150"/>
    </location>
</feature>
<feature type="transmembrane region" description="Helical" evidence="1">
    <location>
        <begin position="26"/>
        <end position="46"/>
    </location>
</feature>
<evidence type="ECO:0000256" key="1">
    <source>
        <dbReference type="SAM" id="Phobius"/>
    </source>
</evidence>
<accession>A0A8E2ANL7</accession>
<proteinExistence type="predicted"/>
<keyword evidence="1" id="KW-1133">Transmembrane helix</keyword>
<feature type="transmembrane region" description="Helical" evidence="1">
    <location>
        <begin position="96"/>
        <end position="116"/>
    </location>
</feature>
<keyword evidence="4" id="KW-1185">Reference proteome</keyword>
<evidence type="ECO:0000313" key="4">
    <source>
        <dbReference type="Proteomes" id="UP000250043"/>
    </source>
</evidence>
<feature type="transmembrane region" description="Helical" evidence="1">
    <location>
        <begin position="66"/>
        <end position="84"/>
    </location>
</feature>
<dbReference type="Pfam" id="PF20151">
    <property type="entry name" value="DUF6533"/>
    <property type="match status" value="1"/>
</dbReference>
<dbReference type="AlphaFoldDB" id="A0A8E2ANL7"/>
<evidence type="ECO:0000259" key="2">
    <source>
        <dbReference type="Pfam" id="PF20151"/>
    </source>
</evidence>
<dbReference type="EMBL" id="KV722594">
    <property type="protein sequence ID" value="OCH85292.1"/>
    <property type="molecule type" value="Genomic_DNA"/>
</dbReference>
<dbReference type="OrthoDB" id="2804045at2759"/>